<dbReference type="InterPro" id="IPR039121">
    <property type="entry name" value="NUDT19"/>
</dbReference>
<keyword evidence="4" id="KW-0378">Hydrolase</keyword>
<gene>
    <name evidence="8" type="ORF">AVDCRST_MAG46-1380</name>
</gene>
<dbReference type="CDD" id="cd18870">
    <property type="entry name" value="NUDIX_AcylCoAdiphos_Nudt19"/>
    <property type="match status" value="1"/>
</dbReference>
<evidence type="ECO:0000313" key="8">
    <source>
        <dbReference type="EMBL" id="CAA9330208.1"/>
    </source>
</evidence>
<evidence type="ECO:0000256" key="4">
    <source>
        <dbReference type="ARBA" id="ARBA00022801"/>
    </source>
</evidence>
<dbReference type="PROSITE" id="PS51462">
    <property type="entry name" value="NUDIX"/>
    <property type="match status" value="1"/>
</dbReference>
<dbReference type="GO" id="GO:0016818">
    <property type="term" value="F:hydrolase activity, acting on acid anhydrides, in phosphorus-containing anhydrides"/>
    <property type="evidence" value="ECO:0007669"/>
    <property type="project" value="InterPro"/>
</dbReference>
<evidence type="ECO:0000259" key="7">
    <source>
        <dbReference type="PROSITE" id="PS51462"/>
    </source>
</evidence>
<comment type="cofactor">
    <cofactor evidence="2">
        <name>Mg(2+)</name>
        <dbReference type="ChEBI" id="CHEBI:18420"/>
    </cofactor>
</comment>
<evidence type="ECO:0000256" key="6">
    <source>
        <dbReference type="ARBA" id="ARBA00023211"/>
    </source>
</evidence>
<dbReference type="GO" id="GO:0046872">
    <property type="term" value="F:metal ion binding"/>
    <property type="evidence" value="ECO:0007669"/>
    <property type="project" value="UniProtKB-KW"/>
</dbReference>
<reference evidence="8" key="1">
    <citation type="submission" date="2020-02" db="EMBL/GenBank/DDBJ databases">
        <authorList>
            <person name="Meier V. D."/>
        </authorList>
    </citation>
    <scope>NUCLEOTIDE SEQUENCE</scope>
    <source>
        <strain evidence="8">AVDCRST_MAG46</strain>
    </source>
</reference>
<accession>A0A6J4LFE5</accession>
<dbReference type="EMBL" id="CADCUD010000087">
    <property type="protein sequence ID" value="CAA9330208.1"/>
    <property type="molecule type" value="Genomic_DNA"/>
</dbReference>
<proteinExistence type="predicted"/>
<name>A0A6J4LFE5_9ACTN</name>
<dbReference type="SUPFAM" id="SSF55811">
    <property type="entry name" value="Nudix"/>
    <property type="match status" value="1"/>
</dbReference>
<keyword evidence="6" id="KW-0464">Manganese</keyword>
<keyword evidence="3" id="KW-0479">Metal-binding</keyword>
<dbReference type="AlphaFoldDB" id="A0A6J4LFE5"/>
<dbReference type="PANTHER" id="PTHR12318:SF0">
    <property type="entry name" value="ACYL-COENZYME A DIPHOSPHATASE NUDT19"/>
    <property type="match status" value="1"/>
</dbReference>
<evidence type="ECO:0000256" key="5">
    <source>
        <dbReference type="ARBA" id="ARBA00022842"/>
    </source>
</evidence>
<dbReference type="InterPro" id="IPR015797">
    <property type="entry name" value="NUDIX_hydrolase-like_dom_sf"/>
</dbReference>
<dbReference type="PANTHER" id="PTHR12318">
    <property type="entry name" value="TESTOSTERONE-REGULATED PROTEIN RP2"/>
    <property type="match status" value="1"/>
</dbReference>
<comment type="cofactor">
    <cofactor evidence="1">
        <name>Mn(2+)</name>
        <dbReference type="ChEBI" id="CHEBI:29035"/>
    </cofactor>
</comment>
<feature type="domain" description="Nudix hydrolase" evidence="7">
    <location>
        <begin position="21"/>
        <end position="225"/>
    </location>
</feature>
<evidence type="ECO:0000256" key="2">
    <source>
        <dbReference type="ARBA" id="ARBA00001946"/>
    </source>
</evidence>
<protein>
    <recommendedName>
        <fullName evidence="7">Nudix hydrolase domain-containing protein</fullName>
    </recommendedName>
</protein>
<evidence type="ECO:0000256" key="3">
    <source>
        <dbReference type="ARBA" id="ARBA00022723"/>
    </source>
</evidence>
<organism evidence="8">
    <name type="scientific">uncultured Nocardioidaceae bacterium</name>
    <dbReference type="NCBI Taxonomy" id="253824"/>
    <lineage>
        <taxon>Bacteria</taxon>
        <taxon>Bacillati</taxon>
        <taxon>Actinomycetota</taxon>
        <taxon>Actinomycetes</taxon>
        <taxon>Propionibacteriales</taxon>
        <taxon>Nocardioidaceae</taxon>
        <taxon>environmental samples</taxon>
    </lineage>
</organism>
<dbReference type="Gene3D" id="3.90.79.10">
    <property type="entry name" value="Nucleoside Triphosphate Pyrophosphohydrolase"/>
    <property type="match status" value="1"/>
</dbReference>
<evidence type="ECO:0000256" key="1">
    <source>
        <dbReference type="ARBA" id="ARBA00001936"/>
    </source>
</evidence>
<dbReference type="InterPro" id="IPR000086">
    <property type="entry name" value="NUDIX_hydrolase_dom"/>
</dbReference>
<keyword evidence="5" id="KW-0460">Magnesium</keyword>
<sequence length="270" mass="28805">MPPQLEAAAAAFLAGGSPPVPTRDASTVVLLRDGADGLEVYLMRRQSSMAFAAGMYVFAGGRVDPRDADEAIAWAGPPPAAWAARLGVAEPLARELVAAAVRETFEESGVLLAGESPTSVVADVSGDDWDAERVALESRQLSLADFLQRRGLVLRTDLLAAWTHWITPEFEPRRFDTRFFVAALPPGQRTREILREADRVAWMTPTGAVGAVDSGAMAMLPPTYVTCSELVGFSSSNAVLAAAAKRRPVSPILPRLVLDGTQPLLETDVP</sequence>